<keyword evidence="2 4" id="KW-0472">Membrane</keyword>
<evidence type="ECO:0000256" key="3">
    <source>
        <dbReference type="ARBA" id="ARBA00023237"/>
    </source>
</evidence>
<dbReference type="PANTHER" id="PTHR30329">
    <property type="entry name" value="STATOR ELEMENT OF FLAGELLAR MOTOR COMPLEX"/>
    <property type="match status" value="1"/>
</dbReference>
<dbReference type="GO" id="GO:0009279">
    <property type="term" value="C:cell outer membrane"/>
    <property type="evidence" value="ECO:0007669"/>
    <property type="project" value="UniProtKB-SubCell"/>
</dbReference>
<dbReference type="AlphaFoldDB" id="A0A162P2K7"/>
<feature type="chain" id="PRO_5044549337" description="OmpA-like domain-containing protein" evidence="5">
    <location>
        <begin position="34"/>
        <end position="208"/>
    </location>
</feature>
<dbReference type="InterPro" id="IPR006664">
    <property type="entry name" value="OMP_bac"/>
</dbReference>
<keyword evidence="3" id="KW-0998">Cell outer membrane</keyword>
<dbReference type="Proteomes" id="UP000185657">
    <property type="component" value="Unassembled WGS sequence"/>
</dbReference>
<feature type="domain" description="OmpA-like" evidence="6">
    <location>
        <begin position="94"/>
        <end position="208"/>
    </location>
</feature>
<proteinExistence type="predicted"/>
<feature type="signal peptide" evidence="5">
    <location>
        <begin position="1"/>
        <end position="33"/>
    </location>
</feature>
<keyword evidence="5" id="KW-0732">Signal</keyword>
<reference evidence="8 9" key="1">
    <citation type="submission" date="2016-02" db="EMBL/GenBank/DDBJ databases">
        <title>Draft genome sequence of Hydrogenophaga sp. LPB0072.</title>
        <authorList>
            <person name="Shin S.-K."/>
            <person name="Yi H."/>
        </authorList>
    </citation>
    <scope>NUCLEOTIDE SEQUENCE [LARGE SCALE GENOMIC DNA]</scope>
    <source>
        <strain evidence="8 9">LPB0072</strain>
    </source>
</reference>
<organism evidence="7 10">
    <name type="scientific">Hydrogenophaga crassostreae</name>
    <dbReference type="NCBI Taxonomy" id="1763535"/>
    <lineage>
        <taxon>Bacteria</taxon>
        <taxon>Pseudomonadati</taxon>
        <taxon>Pseudomonadota</taxon>
        <taxon>Betaproteobacteria</taxon>
        <taxon>Burkholderiales</taxon>
        <taxon>Comamonadaceae</taxon>
        <taxon>Hydrogenophaga</taxon>
    </lineage>
</organism>
<evidence type="ECO:0000259" key="6">
    <source>
        <dbReference type="PROSITE" id="PS51123"/>
    </source>
</evidence>
<dbReference type="PRINTS" id="PR01021">
    <property type="entry name" value="OMPADOMAIN"/>
</dbReference>
<accession>A0A162P2K7</accession>
<dbReference type="Gene3D" id="3.30.1330.60">
    <property type="entry name" value="OmpA-like domain"/>
    <property type="match status" value="1"/>
</dbReference>
<dbReference type="RefSeq" id="WP_066093175.1">
    <property type="nucleotide sequence ID" value="NZ_CP017476.1"/>
</dbReference>
<evidence type="ECO:0000256" key="1">
    <source>
        <dbReference type="ARBA" id="ARBA00004442"/>
    </source>
</evidence>
<evidence type="ECO:0000256" key="5">
    <source>
        <dbReference type="SAM" id="SignalP"/>
    </source>
</evidence>
<dbReference type="PANTHER" id="PTHR30329:SF21">
    <property type="entry name" value="LIPOPROTEIN YIAD-RELATED"/>
    <property type="match status" value="1"/>
</dbReference>
<dbReference type="EMBL" id="LVWD01000030">
    <property type="protein sequence ID" value="OAD40490.1"/>
    <property type="molecule type" value="Genomic_DNA"/>
</dbReference>
<dbReference type="Proteomes" id="UP000185680">
    <property type="component" value="Chromosome"/>
</dbReference>
<keyword evidence="9" id="KW-1185">Reference proteome</keyword>
<evidence type="ECO:0000256" key="2">
    <source>
        <dbReference type="ARBA" id="ARBA00023136"/>
    </source>
</evidence>
<dbReference type="InterPro" id="IPR036737">
    <property type="entry name" value="OmpA-like_sf"/>
</dbReference>
<comment type="subcellular location">
    <subcellularLocation>
        <location evidence="1">Cell outer membrane</location>
    </subcellularLocation>
</comment>
<dbReference type="InterPro" id="IPR050330">
    <property type="entry name" value="Bact_OuterMem_StrucFunc"/>
</dbReference>
<dbReference type="SUPFAM" id="SSF103088">
    <property type="entry name" value="OmpA-like"/>
    <property type="match status" value="1"/>
</dbReference>
<dbReference type="PROSITE" id="PS51123">
    <property type="entry name" value="OMPA_2"/>
    <property type="match status" value="1"/>
</dbReference>
<evidence type="ECO:0000313" key="7">
    <source>
        <dbReference type="EMBL" id="AOW12620.1"/>
    </source>
</evidence>
<dbReference type="OrthoDB" id="8586796at2"/>
<dbReference type="Pfam" id="PF00691">
    <property type="entry name" value="OmpA"/>
    <property type="match status" value="1"/>
</dbReference>
<dbReference type="KEGG" id="hyl:LPB072_06940"/>
<name>A0A162P2K7_9BURK</name>
<dbReference type="STRING" id="1763535.LPB072_06940"/>
<evidence type="ECO:0000313" key="10">
    <source>
        <dbReference type="Proteomes" id="UP000185680"/>
    </source>
</evidence>
<evidence type="ECO:0000256" key="4">
    <source>
        <dbReference type="PROSITE-ProRule" id="PRU00473"/>
    </source>
</evidence>
<dbReference type="EMBL" id="CP017476">
    <property type="protein sequence ID" value="AOW12620.1"/>
    <property type="molecule type" value="Genomic_DNA"/>
</dbReference>
<reference evidence="7 10" key="2">
    <citation type="submission" date="2016-10" db="EMBL/GenBank/DDBJ databases">
        <title>Hydorgenophaga sp. LPB0072 isolated from gastropod.</title>
        <authorList>
            <person name="Kim E."/>
            <person name="Yi H."/>
        </authorList>
    </citation>
    <scope>NUCLEOTIDE SEQUENCE [LARGE SCALE GENOMIC DNA]</scope>
    <source>
        <strain evidence="7 10">LPB0072</strain>
    </source>
</reference>
<dbReference type="CDD" id="cd07185">
    <property type="entry name" value="OmpA_C-like"/>
    <property type="match status" value="1"/>
</dbReference>
<evidence type="ECO:0000313" key="8">
    <source>
        <dbReference type="EMBL" id="OAD40490.1"/>
    </source>
</evidence>
<protein>
    <recommendedName>
        <fullName evidence="6">OmpA-like domain-containing protein</fullName>
    </recommendedName>
</protein>
<dbReference type="InterPro" id="IPR006665">
    <property type="entry name" value="OmpA-like"/>
</dbReference>
<gene>
    <name evidence="7" type="ORF">LPB072_06940</name>
    <name evidence="8" type="ORF">LPB72_16425</name>
</gene>
<evidence type="ECO:0000313" key="9">
    <source>
        <dbReference type="Proteomes" id="UP000185657"/>
    </source>
</evidence>
<sequence length="208" mass="21983">MQPSTLTPLHFPKRATLAAAALTTALLSGCAPATRVTLLPQADGHPSAVEVTTSKGSQLVAQPYQVAEVTKAGAVEVVPTTAEEVRKAHPQLIALLPAAPDRFVLEFEPGSSDLTAASQARLPEVITKAQARAGGEIVVTGHTDRQGTLEANDALSLKRAQAVRDLLIGQGFQPELIQAVGRGEREPTVPTDDEVIEPRNRRAEVVVR</sequence>